<dbReference type="InterPro" id="IPR011989">
    <property type="entry name" value="ARM-like"/>
</dbReference>
<dbReference type="Proteomes" id="UP000284322">
    <property type="component" value="Unassembled WGS sequence"/>
</dbReference>
<keyword evidence="3" id="KW-1185">Reference proteome</keyword>
<keyword evidence="1" id="KW-0812">Transmembrane</keyword>
<evidence type="ECO:0000313" key="3">
    <source>
        <dbReference type="Proteomes" id="UP000284322"/>
    </source>
</evidence>
<dbReference type="AlphaFoldDB" id="A0A419R4P2"/>
<comment type="caution">
    <text evidence="2">The sequence shown here is derived from an EMBL/GenBank/DDBJ whole genome shotgun (WGS) entry which is preliminary data.</text>
</comment>
<protein>
    <recommendedName>
        <fullName evidence="4">HEAT repeat domain-containing protein</fullName>
    </recommendedName>
</protein>
<dbReference type="SMART" id="SM00567">
    <property type="entry name" value="EZ_HEAT"/>
    <property type="match status" value="5"/>
</dbReference>
<dbReference type="InterPro" id="IPR016024">
    <property type="entry name" value="ARM-type_fold"/>
</dbReference>
<evidence type="ECO:0000256" key="1">
    <source>
        <dbReference type="SAM" id="Phobius"/>
    </source>
</evidence>
<dbReference type="OrthoDB" id="7566040at2"/>
<dbReference type="GO" id="GO:0016491">
    <property type="term" value="F:oxidoreductase activity"/>
    <property type="evidence" value="ECO:0007669"/>
    <property type="project" value="TreeGrafter"/>
</dbReference>
<keyword evidence="1" id="KW-0472">Membrane</keyword>
<dbReference type="SUPFAM" id="SSF48371">
    <property type="entry name" value="ARM repeat"/>
    <property type="match status" value="2"/>
</dbReference>
<feature type="transmembrane region" description="Helical" evidence="1">
    <location>
        <begin position="12"/>
        <end position="32"/>
    </location>
</feature>
<proteinExistence type="predicted"/>
<evidence type="ECO:0008006" key="4">
    <source>
        <dbReference type="Google" id="ProtNLM"/>
    </source>
</evidence>
<dbReference type="PANTHER" id="PTHR12697">
    <property type="entry name" value="PBS LYASE HEAT-LIKE PROTEIN"/>
    <property type="match status" value="1"/>
</dbReference>
<dbReference type="Pfam" id="PF13646">
    <property type="entry name" value="HEAT_2"/>
    <property type="match status" value="1"/>
</dbReference>
<dbReference type="InterPro" id="IPR004155">
    <property type="entry name" value="PBS_lyase_HEAT"/>
</dbReference>
<accession>A0A419R4P2</accession>
<evidence type="ECO:0000313" key="2">
    <source>
        <dbReference type="EMBL" id="RJX69905.1"/>
    </source>
</evidence>
<dbReference type="EMBL" id="RAHJ01000011">
    <property type="protein sequence ID" value="RJX69905.1"/>
    <property type="molecule type" value="Genomic_DNA"/>
</dbReference>
<dbReference type="RefSeq" id="WP_120107074.1">
    <property type="nucleotide sequence ID" value="NZ_RAHJ01000011.1"/>
</dbReference>
<gene>
    <name evidence="2" type="ORF">D6858_03125</name>
</gene>
<organism evidence="2 3">
    <name type="scientific">Tsuneonella suprasediminis</name>
    <dbReference type="NCBI Taxonomy" id="2306996"/>
    <lineage>
        <taxon>Bacteria</taxon>
        <taxon>Pseudomonadati</taxon>
        <taxon>Pseudomonadota</taxon>
        <taxon>Alphaproteobacteria</taxon>
        <taxon>Sphingomonadales</taxon>
        <taxon>Erythrobacteraceae</taxon>
        <taxon>Tsuneonella</taxon>
    </lineage>
</organism>
<keyword evidence="1" id="KW-1133">Transmembrane helix</keyword>
<reference evidence="2 3" key="1">
    <citation type="submission" date="2018-09" db="EMBL/GenBank/DDBJ databases">
        <title>Altererythrobacter sp.Ery1 and Ery12, the genome sequencing of novel strains in genus Alterythrobacter.</title>
        <authorList>
            <person name="Cheng H."/>
            <person name="Wu Y.-H."/>
            <person name="Fang C."/>
            <person name="Xu X.-W."/>
        </authorList>
    </citation>
    <scope>NUCLEOTIDE SEQUENCE [LARGE SCALE GENOMIC DNA]</scope>
    <source>
        <strain evidence="2 3">Ery12</strain>
    </source>
</reference>
<dbReference type="Gene3D" id="1.25.10.10">
    <property type="entry name" value="Leucine-rich Repeat Variant"/>
    <property type="match status" value="2"/>
</dbReference>
<sequence>MIFHISDLAMLVIAGSVAFALVMVVQMIVLLVRRYLQERRVIASRPQELAVLRELMKAVAGAGAGDIGEAPAFLAADPAVRLRAITHVLQMVRGADREALLRIADQTHVYDAALKDLNRGDRSRRVDALRVLEQIPSAASTDAMLATMGNDPSHDVRLEAATALARTGNLPKPTAVARMLELRTRPLTRLHEALFRSSAVKHTAELERMAADEKYVRIRHLLVEALGWSGDFGVLDALERHSSDPNPEVRCAALKSARRLEHPGAARWAIGLLLDPVDAVRIQAVQTCAKLNARDAVPILSSLISSSSWWVRTRAKEALDKLRPEQRVRADITGLRL</sequence>
<dbReference type="PANTHER" id="PTHR12697:SF5">
    <property type="entry name" value="DEOXYHYPUSINE HYDROXYLASE"/>
    <property type="match status" value="1"/>
</dbReference>
<name>A0A419R4P2_9SPHN</name>